<dbReference type="SUPFAM" id="SSF159659">
    <property type="entry name" value="Cgl1923-like"/>
    <property type="match status" value="1"/>
</dbReference>
<evidence type="ECO:0000256" key="1">
    <source>
        <dbReference type="SAM" id="MobiDB-lite"/>
    </source>
</evidence>
<gene>
    <name evidence="2" type="ORF">H4W26_000299</name>
</gene>
<dbReference type="Gene3D" id="3.40.50.10900">
    <property type="entry name" value="PAC-like subunit"/>
    <property type="match status" value="1"/>
</dbReference>
<dbReference type="RefSeq" id="WP_318779732.1">
    <property type="nucleotide sequence ID" value="NZ_JADBEE010000001.1"/>
</dbReference>
<name>A0ABR9J3H2_9MICC</name>
<proteinExistence type="predicted"/>
<dbReference type="InterPro" id="IPR019151">
    <property type="entry name" value="Proteasome_assmbl_chaperone_2"/>
</dbReference>
<protein>
    <recommendedName>
        <fullName evidence="4">PAC2 family protein</fullName>
    </recommendedName>
</protein>
<keyword evidence="3" id="KW-1185">Reference proteome</keyword>
<dbReference type="Pfam" id="PF09754">
    <property type="entry name" value="PAC2"/>
    <property type="match status" value="1"/>
</dbReference>
<sequence>MKDPLDLLHVHPAADANDEPDSSVNLGSLAAPESTVSAEGGALVLREDQGPAQSLSMLVSWAGHTDAGSLSEQLSESLLSSLPHHLLASFDVDELFDYRSRRPQITFTDNQFSDYKSPALELYEVRDALGHPFLFLTGDEPDYQWERVSTAVLQLVDRLDVKLVVLLDALGLPTPHTRPIGVTAHGNRQDLIEGISTWGPSAQIEAGLSQFLELRMTEAERDVVGYTLHVPHYLAGGKFPHVAVAAMEYAGAALELMLPTEELREASRLVEHDISRQVRQNSEIEGMVERLERNFDEYATPQQRSLLVKDDDAVPDAEELGAAVEAYLRHHDPAEDAAAAAEDEAPDSPAALGAPESLPAPDSPDEAETPGGSETRVDPGTHDSGADPADPETDEDPHQDR</sequence>
<dbReference type="Gene3D" id="1.10.287.100">
    <property type="match status" value="1"/>
</dbReference>
<accession>A0ABR9J3H2</accession>
<feature type="region of interest" description="Disordered" evidence="1">
    <location>
        <begin position="335"/>
        <end position="401"/>
    </location>
</feature>
<feature type="compositionally biased region" description="Basic and acidic residues" evidence="1">
    <location>
        <begin position="375"/>
        <end position="385"/>
    </location>
</feature>
<dbReference type="Proteomes" id="UP000636579">
    <property type="component" value="Unassembled WGS sequence"/>
</dbReference>
<organism evidence="2 3">
    <name type="scientific">Nesterenkonia halotolerans</name>
    <dbReference type="NCBI Taxonomy" id="225325"/>
    <lineage>
        <taxon>Bacteria</taxon>
        <taxon>Bacillati</taxon>
        <taxon>Actinomycetota</taxon>
        <taxon>Actinomycetes</taxon>
        <taxon>Micrococcales</taxon>
        <taxon>Micrococcaceae</taxon>
        <taxon>Nesterenkonia</taxon>
    </lineage>
</organism>
<evidence type="ECO:0008006" key="4">
    <source>
        <dbReference type="Google" id="ProtNLM"/>
    </source>
</evidence>
<dbReference type="InterPro" id="IPR038389">
    <property type="entry name" value="PSMG2_sf"/>
</dbReference>
<comment type="caution">
    <text evidence="2">The sequence shown here is derived from an EMBL/GenBank/DDBJ whole genome shotgun (WGS) entry which is preliminary data.</text>
</comment>
<dbReference type="EMBL" id="JADBEE010000001">
    <property type="protein sequence ID" value="MBE1513544.1"/>
    <property type="molecule type" value="Genomic_DNA"/>
</dbReference>
<evidence type="ECO:0000313" key="2">
    <source>
        <dbReference type="EMBL" id="MBE1513544.1"/>
    </source>
</evidence>
<reference evidence="2 3" key="1">
    <citation type="submission" date="2020-10" db="EMBL/GenBank/DDBJ databases">
        <title>Sequencing the genomes of 1000 actinobacteria strains.</title>
        <authorList>
            <person name="Klenk H.-P."/>
        </authorList>
    </citation>
    <scope>NUCLEOTIDE SEQUENCE [LARGE SCALE GENOMIC DNA]</scope>
    <source>
        <strain evidence="2 3">DSM 15474</strain>
    </source>
</reference>
<evidence type="ECO:0000313" key="3">
    <source>
        <dbReference type="Proteomes" id="UP000636579"/>
    </source>
</evidence>